<organism evidence="1 2">
    <name type="scientific">Thiomonas arsenitoxydans (strain DSM 22701 / CIP 110005 / 3As)</name>
    <dbReference type="NCBI Taxonomy" id="426114"/>
    <lineage>
        <taxon>Bacteria</taxon>
        <taxon>Pseudomonadati</taxon>
        <taxon>Pseudomonadota</taxon>
        <taxon>Betaproteobacteria</taxon>
        <taxon>Burkholderiales</taxon>
        <taxon>Thiomonas</taxon>
    </lineage>
</organism>
<gene>
    <name evidence="1" type="ORF">THICB1_30363</name>
</gene>
<dbReference type="Proteomes" id="UP000078599">
    <property type="component" value="Unassembled WGS sequence"/>
</dbReference>
<evidence type="ECO:0008006" key="3">
    <source>
        <dbReference type="Google" id="ProtNLM"/>
    </source>
</evidence>
<reference evidence="1 2" key="1">
    <citation type="submission" date="2015-03" db="EMBL/GenBank/DDBJ databases">
        <authorList>
            <person name="Regsiter A."/>
            <person name="william w."/>
        </authorList>
    </citation>
    <scope>NUCLEOTIDE SEQUENCE [LARGE SCALE GENOMIC DNA]</scope>
    <source>
        <strain evidence="1 2">CB1</strain>
    </source>
</reference>
<comment type="caution">
    <text evidence="1">The sequence shown here is derived from an EMBL/GenBank/DDBJ whole genome shotgun (WGS) entry which is preliminary data.</text>
</comment>
<protein>
    <recommendedName>
        <fullName evidence="3">Secreted protein</fullName>
    </recommendedName>
</protein>
<evidence type="ECO:0000313" key="1">
    <source>
        <dbReference type="EMBL" id="CQR34226.1"/>
    </source>
</evidence>
<evidence type="ECO:0000313" key="2">
    <source>
        <dbReference type="Proteomes" id="UP000078599"/>
    </source>
</evidence>
<dbReference type="EMBL" id="CTRI01000023">
    <property type="protein sequence ID" value="CQR34226.1"/>
    <property type="molecule type" value="Genomic_DNA"/>
</dbReference>
<proteinExistence type="predicted"/>
<accession>A0ABM9T6A2</accession>
<sequence length="94" mass="10211">MLGKLVGSHVLCALCFVLCALCFVLCAYRLSLIALRLCKSTKQTSIVARGYTRFSGVHLACFDAQPRAVSPHHAIRSGCYLAIGKLSDQRLAAR</sequence>
<name>A0ABM9T6A2_THIA3</name>
<keyword evidence="2" id="KW-1185">Reference proteome</keyword>